<dbReference type="InterPro" id="IPR036249">
    <property type="entry name" value="Thioredoxin-like_sf"/>
</dbReference>
<dbReference type="Pfam" id="PF17127">
    <property type="entry name" value="DUF5106"/>
    <property type="match status" value="1"/>
</dbReference>
<dbReference type="InterPro" id="IPR033395">
    <property type="entry name" value="DUF5106"/>
</dbReference>
<keyword evidence="4" id="KW-1185">Reference proteome</keyword>
<evidence type="ECO:0000313" key="4">
    <source>
        <dbReference type="Proteomes" id="UP001565200"/>
    </source>
</evidence>
<organism evidence="3 4">
    <name type="scientific">Heminiphilus faecis</name>
    <dbReference type="NCBI Taxonomy" id="2601703"/>
    <lineage>
        <taxon>Bacteria</taxon>
        <taxon>Pseudomonadati</taxon>
        <taxon>Bacteroidota</taxon>
        <taxon>Bacteroidia</taxon>
        <taxon>Bacteroidales</taxon>
        <taxon>Muribaculaceae</taxon>
        <taxon>Heminiphilus</taxon>
    </lineage>
</organism>
<accession>A0ABV4CWA8</accession>
<name>A0ABV4CWA8_9BACT</name>
<dbReference type="Proteomes" id="UP001565200">
    <property type="component" value="Unassembled WGS sequence"/>
</dbReference>
<dbReference type="SUPFAM" id="SSF52833">
    <property type="entry name" value="Thioredoxin-like"/>
    <property type="match status" value="1"/>
</dbReference>
<dbReference type="RefSeq" id="WP_205523806.1">
    <property type="nucleotide sequence ID" value="NZ_JBCLPP010000021.1"/>
</dbReference>
<keyword evidence="1" id="KW-0732">Signal</keyword>
<comment type="caution">
    <text evidence="3">The sequence shown here is derived from an EMBL/GenBank/DDBJ whole genome shotgun (WGS) entry which is preliminary data.</text>
</comment>
<evidence type="ECO:0000256" key="1">
    <source>
        <dbReference type="SAM" id="SignalP"/>
    </source>
</evidence>
<gene>
    <name evidence="3" type="ORF">AAK873_08580</name>
</gene>
<sequence>MNVLCRFLVSAMLASVSLSSLAGVRELPLPEVPKQITVPEDRAGYVLCHFWDGMDWSDSVWVTDGPAMEQNFVNFVSVFPHASAASVNTAVDVMFEKLRDNPEAYEVMADIAAMYLNDTESPMRDDRLYVVFLNRFLEDKVLDEARLIRYRYQMDDVSKNLPGTIAGDFPYTDSNGRESTLHALWGAGYTILMFYDPECRHCHQVIDFLSRSEPVNRRLDEKSLRILAVDTSESDMPADALSIPPTWVSARTDESVEDAGLYSFREMPALYLLSPGNEVILKDASPEAIIKILSDIE</sequence>
<feature type="signal peptide" evidence="1">
    <location>
        <begin position="1"/>
        <end position="22"/>
    </location>
</feature>
<protein>
    <submittedName>
        <fullName evidence="3">DUF5106 domain-containing protein</fullName>
    </submittedName>
</protein>
<dbReference type="Gene3D" id="3.40.30.10">
    <property type="entry name" value="Glutaredoxin"/>
    <property type="match status" value="1"/>
</dbReference>
<evidence type="ECO:0000259" key="2">
    <source>
        <dbReference type="Pfam" id="PF17127"/>
    </source>
</evidence>
<reference evidence="3 4" key="1">
    <citation type="submission" date="2024-03" db="EMBL/GenBank/DDBJ databases">
        <title>Mouse gut bacterial collection (mGBC) of GemPharmatech.</title>
        <authorList>
            <person name="He Y."/>
            <person name="Dong L."/>
            <person name="Wu D."/>
            <person name="Gao X."/>
            <person name="Lin Z."/>
        </authorList>
    </citation>
    <scope>NUCLEOTIDE SEQUENCE [LARGE SCALE GENOMIC DNA]</scope>
    <source>
        <strain evidence="3 4">54-13</strain>
    </source>
</reference>
<feature type="domain" description="DUF5106" evidence="2">
    <location>
        <begin position="24"/>
        <end position="160"/>
    </location>
</feature>
<evidence type="ECO:0000313" key="3">
    <source>
        <dbReference type="EMBL" id="MEY8245668.1"/>
    </source>
</evidence>
<dbReference type="EMBL" id="JBCLPP010000021">
    <property type="protein sequence ID" value="MEY8245668.1"/>
    <property type="molecule type" value="Genomic_DNA"/>
</dbReference>
<feature type="chain" id="PRO_5046200615" evidence="1">
    <location>
        <begin position="23"/>
        <end position="297"/>
    </location>
</feature>
<proteinExistence type="predicted"/>